<evidence type="ECO:0000313" key="3">
    <source>
        <dbReference type="Proteomes" id="UP001291309"/>
    </source>
</evidence>
<dbReference type="PROSITE" id="PS51257">
    <property type="entry name" value="PROKAR_LIPOPROTEIN"/>
    <property type="match status" value="1"/>
</dbReference>
<name>A0ABU5H0P7_9BACT</name>
<evidence type="ECO:0000313" key="2">
    <source>
        <dbReference type="EMBL" id="MDY7227014.1"/>
    </source>
</evidence>
<dbReference type="RefSeq" id="WP_321545731.1">
    <property type="nucleotide sequence ID" value="NZ_JAXIVS010000003.1"/>
</dbReference>
<dbReference type="Proteomes" id="UP001291309">
    <property type="component" value="Unassembled WGS sequence"/>
</dbReference>
<feature type="signal peptide" evidence="1">
    <location>
        <begin position="1"/>
        <end position="18"/>
    </location>
</feature>
<keyword evidence="1" id="KW-0732">Signal</keyword>
<sequence>MRRHLKSLWLVPALLASACGPTDLPVNEEQASLDVTTQEVLYAPPPPASGNILDSTTYMGAVAVPGAVQTRFTTNPQYFSFNFQVRAGAQVKLEVTHLGSSMGLDTGLFVYGPKGSDGRYSSAILALDDDDGYGQLSKIDSVTLATQGDYLAVVSAGAGSGKQFRLQLSCLSGNCAPVLDPSLYDACELNVATRIEICVQARVEEVDPVLGRRMTAQEAYDACTGSDDAHANYLYVCNGGSEQPEFCAGGEPTYTELMWPVCKDFYKHYYGLYTLTLAPEPISANLQSKVSAGNAWCQTQNWSTCHGALESYSFPWSTTATPWLQRAAEAVANERGGIPYWGEEVLTYAQFVAQANPNFQLDPALLNDVGNGTEAVQVHHYYDQAMTAPDYCEWFDTYVLLFPESHKVAVFDYVYGRDC</sequence>
<reference evidence="2 3" key="1">
    <citation type="submission" date="2023-12" db="EMBL/GenBank/DDBJ databases">
        <title>the genome sequence of Hyalangium sp. s54d21.</title>
        <authorList>
            <person name="Zhang X."/>
        </authorList>
    </citation>
    <scope>NUCLEOTIDE SEQUENCE [LARGE SCALE GENOMIC DNA]</scope>
    <source>
        <strain evidence="3">s54d21</strain>
    </source>
</reference>
<accession>A0ABU5H0P7</accession>
<evidence type="ECO:0008006" key="4">
    <source>
        <dbReference type="Google" id="ProtNLM"/>
    </source>
</evidence>
<evidence type="ECO:0000256" key="1">
    <source>
        <dbReference type="SAM" id="SignalP"/>
    </source>
</evidence>
<proteinExistence type="predicted"/>
<comment type="caution">
    <text evidence="2">The sequence shown here is derived from an EMBL/GenBank/DDBJ whole genome shotgun (WGS) entry which is preliminary data.</text>
</comment>
<keyword evidence="3" id="KW-1185">Reference proteome</keyword>
<dbReference type="Gene3D" id="2.60.120.380">
    <property type="match status" value="1"/>
</dbReference>
<dbReference type="EMBL" id="JAXIVS010000003">
    <property type="protein sequence ID" value="MDY7227014.1"/>
    <property type="molecule type" value="Genomic_DNA"/>
</dbReference>
<protein>
    <recommendedName>
        <fullName evidence="4">Lipoprotein</fullName>
    </recommendedName>
</protein>
<gene>
    <name evidence="2" type="ORF">SYV04_11460</name>
</gene>
<organism evidence="2 3">
    <name type="scientific">Hyalangium rubrum</name>
    <dbReference type="NCBI Taxonomy" id="3103134"/>
    <lineage>
        <taxon>Bacteria</taxon>
        <taxon>Pseudomonadati</taxon>
        <taxon>Myxococcota</taxon>
        <taxon>Myxococcia</taxon>
        <taxon>Myxococcales</taxon>
        <taxon>Cystobacterineae</taxon>
        <taxon>Archangiaceae</taxon>
        <taxon>Hyalangium</taxon>
    </lineage>
</organism>
<feature type="chain" id="PRO_5045292945" description="Lipoprotein" evidence="1">
    <location>
        <begin position="19"/>
        <end position="419"/>
    </location>
</feature>